<name>A0ABT9VE95_9BACI</name>
<protein>
    <recommendedName>
        <fullName evidence="3">DNA lyase</fullName>
    </recommendedName>
</protein>
<dbReference type="EMBL" id="JAUSTQ010000004">
    <property type="protein sequence ID" value="MDQ0159294.1"/>
    <property type="molecule type" value="Genomic_DNA"/>
</dbReference>
<evidence type="ECO:0008006" key="3">
    <source>
        <dbReference type="Google" id="ProtNLM"/>
    </source>
</evidence>
<proteinExistence type="predicted"/>
<keyword evidence="2" id="KW-1185">Reference proteome</keyword>
<organism evidence="1 2">
    <name type="scientific">Alkalibacillus salilacus</name>
    <dbReference type="NCBI Taxonomy" id="284582"/>
    <lineage>
        <taxon>Bacteria</taxon>
        <taxon>Bacillati</taxon>
        <taxon>Bacillota</taxon>
        <taxon>Bacilli</taxon>
        <taxon>Bacillales</taxon>
        <taxon>Bacillaceae</taxon>
        <taxon>Alkalibacillus</taxon>
    </lineage>
</organism>
<gene>
    <name evidence="1" type="ORF">J2S77_001258</name>
</gene>
<comment type="caution">
    <text evidence="1">The sequence shown here is derived from an EMBL/GenBank/DDBJ whole genome shotgun (WGS) entry which is preliminary data.</text>
</comment>
<evidence type="ECO:0000313" key="1">
    <source>
        <dbReference type="EMBL" id="MDQ0159294.1"/>
    </source>
</evidence>
<dbReference type="InterPro" id="IPR004260">
    <property type="entry name" value="Pyr-dimer_DNA_glycosylase"/>
</dbReference>
<accession>A0ABT9VE95</accession>
<dbReference type="Pfam" id="PF03013">
    <property type="entry name" value="Pyr_excise"/>
    <property type="match status" value="1"/>
</dbReference>
<dbReference type="Proteomes" id="UP001224359">
    <property type="component" value="Unassembled WGS sequence"/>
</dbReference>
<evidence type="ECO:0000313" key="2">
    <source>
        <dbReference type="Proteomes" id="UP001224359"/>
    </source>
</evidence>
<dbReference type="RefSeq" id="WP_306975660.1">
    <property type="nucleotide sequence ID" value="NZ_JAUSTQ010000004.1"/>
</dbReference>
<reference evidence="1 2" key="1">
    <citation type="submission" date="2023-07" db="EMBL/GenBank/DDBJ databases">
        <title>Genomic Encyclopedia of Type Strains, Phase IV (KMG-IV): sequencing the most valuable type-strain genomes for metagenomic binning, comparative biology and taxonomic classification.</title>
        <authorList>
            <person name="Goeker M."/>
        </authorList>
    </citation>
    <scope>NUCLEOTIDE SEQUENCE [LARGE SCALE GENOMIC DNA]</scope>
    <source>
        <strain evidence="1 2">DSM 16460</strain>
    </source>
</reference>
<sequence>MRIWSIHPKYLDAKGLVALWRETLLAQKVLQGETKGYRNHPQLVRFRNQENPVQAIGTYLQYVYDEAVRRSYNFDQSKVYDVDQTLHLKVTKGQAEYEWHHLLAKLEVRDPERYGSLKEMKHESIEAHPLFSIVEGELENWERVTKK</sequence>